<evidence type="ECO:0000313" key="1">
    <source>
        <dbReference type="EMBL" id="KAJ9098397.1"/>
    </source>
</evidence>
<protein>
    <submittedName>
        <fullName evidence="1">Topoisomerase I damage affected protein 11</fullName>
    </submittedName>
</protein>
<name>A0ACC2VHI3_9TREE</name>
<gene>
    <name evidence="1" type="primary">TDA11</name>
    <name evidence="1" type="ORF">QFC19_006396</name>
</gene>
<proteinExistence type="predicted"/>
<comment type="caution">
    <text evidence="1">The sequence shown here is derived from an EMBL/GenBank/DDBJ whole genome shotgun (WGS) entry which is preliminary data.</text>
</comment>
<keyword evidence="2" id="KW-1185">Reference proteome</keyword>
<dbReference type="EMBL" id="JASBWR010000077">
    <property type="protein sequence ID" value="KAJ9098397.1"/>
    <property type="molecule type" value="Genomic_DNA"/>
</dbReference>
<evidence type="ECO:0000313" key="2">
    <source>
        <dbReference type="Proteomes" id="UP001241377"/>
    </source>
</evidence>
<accession>A0ACC2VHI3</accession>
<dbReference type="Proteomes" id="UP001241377">
    <property type="component" value="Unassembled WGS sequence"/>
</dbReference>
<sequence>MDLTPSPRKHRLVSHSQSSDSGPPSSTKSNSGVPAGSNRKGFNINIAVSPISVSSPPVSHKHTLTRSHSHSLKHRRGSSASTNNPLPQLLEDADGPQLPEWPQPANESQGLRYNLELPSDEHLASLDIDDQLKFLALKEMGIVELKDKISQLNLILHKGEKDLHRLRELVQRSLYKEMSAGYTGSSKHVRQSSNPRDEAIASTKNRTRRRTLSSSSSPSKYLPVPEQSEPDSKSRLWSNLSKPLGFIQQFDSMLQNEFERSLIPQVLNSANPQPRTSEESYQSPLRSRSKNNDVDLPTEWTSLRSLLPQRASRNPEEMFQAVSSSIWSFVNDVRENMLPPREEEEKDKELYNLDNGSTVSVENMNNSDYDETTTETLPRRRLRQNSNAIDK</sequence>
<reference evidence="1" key="1">
    <citation type="submission" date="2023-04" db="EMBL/GenBank/DDBJ databases">
        <title>Draft Genome sequencing of Naganishia species isolated from polar environments using Oxford Nanopore Technology.</title>
        <authorList>
            <person name="Leo P."/>
            <person name="Venkateswaran K."/>
        </authorList>
    </citation>
    <scope>NUCLEOTIDE SEQUENCE</scope>
    <source>
        <strain evidence="1">MNA-CCFEE 5261</strain>
    </source>
</reference>
<organism evidence="1 2">
    <name type="scientific">Naganishia cerealis</name>
    <dbReference type="NCBI Taxonomy" id="610337"/>
    <lineage>
        <taxon>Eukaryota</taxon>
        <taxon>Fungi</taxon>
        <taxon>Dikarya</taxon>
        <taxon>Basidiomycota</taxon>
        <taxon>Agaricomycotina</taxon>
        <taxon>Tremellomycetes</taxon>
        <taxon>Filobasidiales</taxon>
        <taxon>Filobasidiaceae</taxon>
        <taxon>Naganishia</taxon>
    </lineage>
</organism>